<proteinExistence type="predicted"/>
<dbReference type="Gene3D" id="3.20.20.190">
    <property type="entry name" value="Phosphatidylinositol (PI) phosphodiesterase"/>
    <property type="match status" value="1"/>
</dbReference>
<comment type="caution">
    <text evidence="2">The sequence shown here is derived from an EMBL/GenBank/DDBJ whole genome shotgun (WGS) entry which is preliminary data.</text>
</comment>
<keyword evidence="3" id="KW-1185">Reference proteome</keyword>
<dbReference type="RefSeq" id="WP_220728274.1">
    <property type="nucleotide sequence ID" value="NZ_BPLM01000009.1"/>
</dbReference>
<reference evidence="2 3" key="1">
    <citation type="submission" date="2021-11" db="EMBL/GenBank/DDBJ databases">
        <title>Comparative genomics of bee honey and flower isolates.</title>
        <authorList>
            <person name="Bechtner J.D."/>
            <person name="Gallus M.K."/>
            <person name="Ehrmann M."/>
        </authorList>
    </citation>
    <scope>NUCLEOTIDE SEQUENCE [LARGE SCALE GENOMIC DNA]</scope>
    <source>
        <strain evidence="2 3">M161</strain>
    </source>
</reference>
<evidence type="ECO:0000313" key="2">
    <source>
        <dbReference type="EMBL" id="MCK8624549.1"/>
    </source>
</evidence>
<organism evidence="2 3">
    <name type="scientific">Apilactobacillus xinyiensis</name>
    <dbReference type="NCBI Taxonomy" id="2841032"/>
    <lineage>
        <taxon>Bacteria</taxon>
        <taxon>Bacillati</taxon>
        <taxon>Bacillota</taxon>
        <taxon>Bacilli</taxon>
        <taxon>Lactobacillales</taxon>
        <taxon>Lactobacillaceae</taxon>
        <taxon>Apilactobacillus</taxon>
    </lineage>
</organism>
<dbReference type="PROSITE" id="PS51704">
    <property type="entry name" value="GP_PDE"/>
    <property type="match status" value="1"/>
</dbReference>
<dbReference type="SUPFAM" id="SSF51695">
    <property type="entry name" value="PLC-like phosphodiesterases"/>
    <property type="match status" value="1"/>
</dbReference>
<dbReference type="PANTHER" id="PTHR46211">
    <property type="entry name" value="GLYCEROPHOSPHORYL DIESTER PHOSPHODIESTERASE"/>
    <property type="match status" value="1"/>
</dbReference>
<protein>
    <submittedName>
        <fullName evidence="2">Glycerophosphodiester phosphodiesterase</fullName>
    </submittedName>
</protein>
<accession>A0ABT0I1F9</accession>
<dbReference type="Pfam" id="PF03009">
    <property type="entry name" value="GDPD"/>
    <property type="match status" value="1"/>
</dbReference>
<gene>
    <name evidence="2" type="ORF">LNP07_03370</name>
</gene>
<dbReference type="InterPro" id="IPR017946">
    <property type="entry name" value="PLC-like_Pdiesterase_TIM-brl"/>
</dbReference>
<evidence type="ECO:0000313" key="3">
    <source>
        <dbReference type="Proteomes" id="UP001522905"/>
    </source>
</evidence>
<evidence type="ECO:0000259" key="1">
    <source>
        <dbReference type="PROSITE" id="PS51704"/>
    </source>
</evidence>
<feature type="domain" description="GP-PDE" evidence="1">
    <location>
        <begin position="4"/>
        <end position="228"/>
    </location>
</feature>
<dbReference type="PANTHER" id="PTHR46211:SF1">
    <property type="entry name" value="GLYCEROPHOSPHODIESTER PHOSPHODIESTERASE, CYTOPLASMIC"/>
    <property type="match status" value="1"/>
</dbReference>
<name>A0ABT0I1F9_9LACO</name>
<dbReference type="InterPro" id="IPR030395">
    <property type="entry name" value="GP_PDE_dom"/>
</dbReference>
<dbReference type="Proteomes" id="UP001522905">
    <property type="component" value="Unassembled WGS sequence"/>
</dbReference>
<sequence>MNNTMIFGHRGYPARFPENSLEGFRYAIDNNIDGLEFDVHLTKDNVPVVIHDETVTRTTDGVGYIKDMDLSDVKKFKLRNGEKIPTLEELLRIVEHKEIFLNLELKTNKIKYENIEWIVTKLIDQFHIINPIIYSSFNLKSLKNLKLINKNAQCCYLTSRKISNPTQFMQKHDLSALHLSYSDQTIMNNERVWTVDSSFRMYNLLRKNVSGIITNNFTKASRIRKLIS</sequence>
<dbReference type="EMBL" id="JAJIAO010000002">
    <property type="protein sequence ID" value="MCK8624549.1"/>
    <property type="molecule type" value="Genomic_DNA"/>
</dbReference>